<dbReference type="VEuPathDB" id="MicrosporidiaDB:M153_2100019407"/>
<keyword evidence="2" id="KW-0547">Nucleotide-binding</keyword>
<evidence type="ECO:0000259" key="6">
    <source>
        <dbReference type="PROSITE" id="PS00486"/>
    </source>
</evidence>
<dbReference type="GO" id="GO:0006298">
    <property type="term" value="P:mismatch repair"/>
    <property type="evidence" value="ECO:0007669"/>
    <property type="project" value="InterPro"/>
</dbReference>
<dbReference type="Gene3D" id="1.10.1420.10">
    <property type="match status" value="2"/>
</dbReference>
<dbReference type="GO" id="GO:0043504">
    <property type="term" value="P:mitochondrial DNA repair"/>
    <property type="evidence" value="ECO:0007669"/>
    <property type="project" value="TreeGrafter"/>
</dbReference>
<keyword evidence="4" id="KW-0238">DNA-binding</keyword>
<dbReference type="Proteomes" id="UP000051530">
    <property type="component" value="Unassembled WGS sequence"/>
</dbReference>
<dbReference type="SUPFAM" id="SSF52540">
    <property type="entry name" value="P-loop containing nucleoside triphosphate hydrolases"/>
    <property type="match status" value="1"/>
</dbReference>
<dbReference type="Pfam" id="PF00488">
    <property type="entry name" value="MutS_V"/>
    <property type="match status" value="1"/>
</dbReference>
<accession>A0A0R0M8I9</accession>
<comment type="similarity">
    <text evidence="1">Belongs to the DNA mismatch repair MutS family.</text>
</comment>
<protein>
    <submittedName>
        <fullName evidence="7">Mismatch repair ATPase MSH2 (MutS family)</fullName>
    </submittedName>
</protein>
<evidence type="ECO:0000256" key="1">
    <source>
        <dbReference type="ARBA" id="ARBA00006271"/>
    </source>
</evidence>
<dbReference type="InterPro" id="IPR036187">
    <property type="entry name" value="DNA_mismatch_repair_MutS_sf"/>
</dbReference>
<reference evidence="7 8" key="1">
    <citation type="submission" date="2015-07" db="EMBL/GenBank/DDBJ databases">
        <title>The genome of Pseudoloma neurophilia, a relevant intracellular parasite of the zebrafish.</title>
        <authorList>
            <person name="Ndikumana S."/>
            <person name="Pelin A."/>
            <person name="Sanders J."/>
            <person name="Corradi N."/>
        </authorList>
    </citation>
    <scope>NUCLEOTIDE SEQUENCE [LARGE SCALE GENOMIC DNA]</scope>
    <source>
        <strain evidence="7 8">MK1</strain>
    </source>
</reference>
<gene>
    <name evidence="7" type="ORF">M153_2100019407</name>
</gene>
<dbReference type="EMBL" id="LGUB01000003">
    <property type="protein sequence ID" value="KRH95200.1"/>
    <property type="molecule type" value="Genomic_DNA"/>
</dbReference>
<dbReference type="Gene3D" id="3.40.50.300">
    <property type="entry name" value="P-loop containing nucleotide triphosphate hydrolases"/>
    <property type="match status" value="1"/>
</dbReference>
<name>A0A0R0M8I9_9MICR</name>
<sequence length="772" mass="89038">MTQSEFNLNIQMGIEESVTFNHRIQFHQKYENKNLVYTTNDQNIIKSHGNLIPSAAFDSLVRDILKNTNFIIEEYQQGQLIRIGTQGNYGGFADLMIDENPSIKFGAISILPSKDVTSTKNLNILLTFYENMTNTIKQVTFTDDDILSHTFTIISRENICEVIFKDNLLFRPLTTMGVKPIKVKNTDLMTYLSLKEPNIEKYQSNMMALDNNLILQCNLMEIVDIFKFKTIQGKRLFSTMIRGPLIDKEEIRRKQEVVRFLSEHDTDRIENLLSFYPDLIKIAKRIENGRISLNDIVFVYQVLKRKDQMYSELKHLVDVMKKPEKQNLFSESAGSKKSSDLQDDEFSYETNSLDFSNDKNVTEFELPGQIFIYEEMIQPLEVLSFESLIDKIEEFIDTEESTIKSTTEAIQNIKIAKNELLEQRDIETRRIAQIFNKKFKIENFTIKISRNDYNQKFFKENFFVERSVLKAGVIFTTKILNDLEIKDQELKEIELKEERKIINHLIESLRENLNGILAFNMVISIIDCYCGMANRLIDPEWSLPIIKDRADLLTNEPLSFESKFFKETFKTESDRFIAKDAFHPLVRECIKNDIDFSFSILTGPNTAGKSTYLKTIAIIVILGQMGCAVPAEKCEFILRKGIYMRAGAHDLPGYSTFMLEMIDMARIVKNSGSDSLVLIDELGRGTSAIDGISLCIAIKEHLQKMKCSTIFATHFNDEPLFFENVKEFICAETIDGMITFKMKEGIAQSLGIEVAKKLGFPKEIIEFAENYY</sequence>
<proteinExistence type="inferred from homology"/>
<keyword evidence="5" id="KW-0234">DNA repair</keyword>
<dbReference type="GO" id="GO:0005739">
    <property type="term" value="C:mitochondrion"/>
    <property type="evidence" value="ECO:0007669"/>
    <property type="project" value="TreeGrafter"/>
</dbReference>
<dbReference type="AlphaFoldDB" id="A0A0R0M8I9"/>
<evidence type="ECO:0000256" key="3">
    <source>
        <dbReference type="ARBA" id="ARBA00022840"/>
    </source>
</evidence>
<dbReference type="SUPFAM" id="SSF48334">
    <property type="entry name" value="DNA repair protein MutS, domain III"/>
    <property type="match status" value="1"/>
</dbReference>
<dbReference type="GO" id="GO:0005524">
    <property type="term" value="F:ATP binding"/>
    <property type="evidence" value="ECO:0007669"/>
    <property type="project" value="UniProtKB-KW"/>
</dbReference>
<dbReference type="PIRSF" id="PIRSF005813">
    <property type="entry name" value="MSH2"/>
    <property type="match status" value="1"/>
</dbReference>
<keyword evidence="8" id="KW-1185">Reference proteome</keyword>
<dbReference type="InterPro" id="IPR045076">
    <property type="entry name" value="MutS"/>
</dbReference>
<dbReference type="GO" id="GO:0005634">
    <property type="term" value="C:nucleus"/>
    <property type="evidence" value="ECO:0007669"/>
    <property type="project" value="TreeGrafter"/>
</dbReference>
<keyword evidence="5" id="KW-0227">DNA damage</keyword>
<dbReference type="InterPro" id="IPR000432">
    <property type="entry name" value="DNA_mismatch_repair_MutS_C"/>
</dbReference>
<dbReference type="InterPro" id="IPR007696">
    <property type="entry name" value="DNA_mismatch_repair_MutS_core"/>
</dbReference>
<dbReference type="OrthoDB" id="295033at2759"/>
<organism evidence="7 8">
    <name type="scientific">Pseudoloma neurophilia</name>
    <dbReference type="NCBI Taxonomy" id="146866"/>
    <lineage>
        <taxon>Eukaryota</taxon>
        <taxon>Fungi</taxon>
        <taxon>Fungi incertae sedis</taxon>
        <taxon>Microsporidia</taxon>
        <taxon>Pseudoloma</taxon>
    </lineage>
</organism>
<evidence type="ECO:0000256" key="2">
    <source>
        <dbReference type="ARBA" id="ARBA00022741"/>
    </source>
</evidence>
<keyword evidence="3" id="KW-0067">ATP-binding</keyword>
<dbReference type="InterPro" id="IPR011184">
    <property type="entry name" value="DNA_mismatch_repair_Msh2"/>
</dbReference>
<dbReference type="PANTHER" id="PTHR11361">
    <property type="entry name" value="DNA MISMATCH REPAIR PROTEIN MUTS FAMILY MEMBER"/>
    <property type="match status" value="1"/>
</dbReference>
<comment type="caution">
    <text evidence="7">The sequence shown here is derived from an EMBL/GenBank/DDBJ whole genome shotgun (WGS) entry which is preliminary data.</text>
</comment>
<evidence type="ECO:0000256" key="4">
    <source>
        <dbReference type="ARBA" id="ARBA00023125"/>
    </source>
</evidence>
<dbReference type="PANTHER" id="PTHR11361:SF34">
    <property type="entry name" value="DNA MISMATCH REPAIR PROTEIN MSH1, MITOCHONDRIAL"/>
    <property type="match status" value="1"/>
</dbReference>
<dbReference type="SMART" id="SM00534">
    <property type="entry name" value="MUTSac"/>
    <property type="match status" value="1"/>
</dbReference>
<dbReference type="GO" id="GO:0030983">
    <property type="term" value="F:mismatched DNA binding"/>
    <property type="evidence" value="ECO:0007669"/>
    <property type="project" value="InterPro"/>
</dbReference>
<dbReference type="SMART" id="SM00533">
    <property type="entry name" value="MUTSd"/>
    <property type="match status" value="1"/>
</dbReference>
<dbReference type="GO" id="GO:0140664">
    <property type="term" value="F:ATP-dependent DNA damage sensor activity"/>
    <property type="evidence" value="ECO:0007669"/>
    <property type="project" value="InterPro"/>
</dbReference>
<evidence type="ECO:0000256" key="5">
    <source>
        <dbReference type="ARBA" id="ARBA00023204"/>
    </source>
</evidence>
<evidence type="ECO:0000313" key="7">
    <source>
        <dbReference type="EMBL" id="KRH95200.1"/>
    </source>
</evidence>
<dbReference type="PROSITE" id="PS00486">
    <property type="entry name" value="DNA_MISMATCH_REPAIR_2"/>
    <property type="match status" value="1"/>
</dbReference>
<feature type="domain" description="DNA mismatch repair proteins mutS family" evidence="6">
    <location>
        <begin position="675"/>
        <end position="691"/>
    </location>
</feature>
<dbReference type="Pfam" id="PF05192">
    <property type="entry name" value="MutS_III"/>
    <property type="match status" value="1"/>
</dbReference>
<evidence type="ECO:0000313" key="8">
    <source>
        <dbReference type="Proteomes" id="UP000051530"/>
    </source>
</evidence>
<dbReference type="InterPro" id="IPR027417">
    <property type="entry name" value="P-loop_NTPase"/>
</dbReference>